<comment type="caution">
    <text evidence="2">The sequence shown here is derived from an EMBL/GenBank/DDBJ whole genome shotgun (WGS) entry which is preliminary data.</text>
</comment>
<evidence type="ECO:0000313" key="2">
    <source>
        <dbReference type="EMBL" id="MQY28905.1"/>
    </source>
</evidence>
<gene>
    <name evidence="2" type="ORF">NRB56_44900</name>
</gene>
<keyword evidence="3" id="KW-1185">Reference proteome</keyword>
<dbReference type="RefSeq" id="WP_153345354.1">
    <property type="nucleotide sequence ID" value="NZ_WEGI01000010.1"/>
</dbReference>
<evidence type="ECO:0000313" key="3">
    <source>
        <dbReference type="Proteomes" id="UP000431401"/>
    </source>
</evidence>
<dbReference type="Proteomes" id="UP000431401">
    <property type="component" value="Unassembled WGS sequence"/>
</dbReference>
<dbReference type="AlphaFoldDB" id="A0A7K0DT07"/>
<organism evidence="2 3">
    <name type="scientific">Nocardia aurantia</name>
    <dbReference type="NCBI Taxonomy" id="2585199"/>
    <lineage>
        <taxon>Bacteria</taxon>
        <taxon>Bacillati</taxon>
        <taxon>Actinomycetota</taxon>
        <taxon>Actinomycetes</taxon>
        <taxon>Mycobacteriales</taxon>
        <taxon>Nocardiaceae</taxon>
        <taxon>Nocardia</taxon>
    </lineage>
</organism>
<proteinExistence type="predicted"/>
<reference evidence="2 3" key="1">
    <citation type="submission" date="2019-10" db="EMBL/GenBank/DDBJ databases">
        <title>Nocardia macrotermitis sp. nov. and Nocardia aurantia sp. nov., isolated from the gut of fungus growing-termite Macrotermes natalensis.</title>
        <authorList>
            <person name="Benndorf R."/>
            <person name="Schwitalla J."/>
            <person name="Martin K."/>
            <person name="De Beer W."/>
            <person name="Kaster A.-K."/>
            <person name="Vollmers J."/>
            <person name="Poulsen M."/>
            <person name="Beemelmanns C."/>
        </authorList>
    </citation>
    <scope>NUCLEOTIDE SEQUENCE [LARGE SCALE GENOMIC DNA]</scope>
    <source>
        <strain evidence="2 3">RB56</strain>
    </source>
</reference>
<dbReference type="OrthoDB" id="3535759at2"/>
<dbReference type="EMBL" id="WEGI01000010">
    <property type="protein sequence ID" value="MQY28905.1"/>
    <property type="molecule type" value="Genomic_DNA"/>
</dbReference>
<evidence type="ECO:0008006" key="4">
    <source>
        <dbReference type="Google" id="ProtNLM"/>
    </source>
</evidence>
<sequence>MMGTFGAGNEADAMAPSRFAWQHLDPVGRVLLWGELADWVAQLRDRYQLGSRVPPCWWCHDPVVEELTALMAAHTAAYHVAPELRDVPREDLAAWHTQWLWPTVERLTRISDFSGCQPHACGYIHRPQPVLPGLDALTDGSADAAQTHFGPTSTSGQRAAGPFPP</sequence>
<evidence type="ECO:0000256" key="1">
    <source>
        <dbReference type="SAM" id="MobiDB-lite"/>
    </source>
</evidence>
<feature type="region of interest" description="Disordered" evidence="1">
    <location>
        <begin position="141"/>
        <end position="165"/>
    </location>
</feature>
<protein>
    <recommendedName>
        <fullName evidence="4">DUF4913 domain-containing protein</fullName>
    </recommendedName>
</protein>
<accession>A0A7K0DT07</accession>
<name>A0A7K0DT07_9NOCA</name>